<dbReference type="InterPro" id="IPR006091">
    <property type="entry name" value="Acyl-CoA_Oxase/DH_mid-dom"/>
</dbReference>
<evidence type="ECO:0000256" key="5">
    <source>
        <dbReference type="RuleBase" id="RU362125"/>
    </source>
</evidence>
<dbReference type="InterPro" id="IPR025878">
    <property type="entry name" value="Acyl-CoA_dh-like_C_dom"/>
</dbReference>
<keyword evidence="11" id="KW-1185">Reference proteome</keyword>
<dbReference type="InterPro" id="IPR036250">
    <property type="entry name" value="AcylCo_DH-like_C"/>
</dbReference>
<comment type="similarity">
    <text evidence="2 5">Belongs to the acyl-CoA dehydrogenase family.</text>
</comment>
<dbReference type="GO" id="GO:0050660">
    <property type="term" value="F:flavin adenine dinucleotide binding"/>
    <property type="evidence" value="ECO:0007669"/>
    <property type="project" value="InterPro"/>
</dbReference>
<feature type="domain" description="Acetyl-CoA dehydrogenase-like C-terminal" evidence="9">
    <location>
        <begin position="466"/>
        <end position="594"/>
    </location>
</feature>
<dbReference type="InterPro" id="IPR052166">
    <property type="entry name" value="Diverse_Acyl-CoA_DH"/>
</dbReference>
<evidence type="ECO:0000256" key="4">
    <source>
        <dbReference type="ARBA" id="ARBA00022827"/>
    </source>
</evidence>
<dbReference type="Proteomes" id="UP000251993">
    <property type="component" value="Chromosome"/>
</dbReference>
<evidence type="ECO:0000259" key="8">
    <source>
        <dbReference type="Pfam" id="PF02771"/>
    </source>
</evidence>
<evidence type="ECO:0000313" key="11">
    <source>
        <dbReference type="Proteomes" id="UP000251993"/>
    </source>
</evidence>
<evidence type="ECO:0000256" key="2">
    <source>
        <dbReference type="ARBA" id="ARBA00009347"/>
    </source>
</evidence>
<feature type="domain" description="Acyl-CoA dehydrogenase/oxidase C-terminal" evidence="6">
    <location>
        <begin position="382"/>
        <end position="447"/>
    </location>
</feature>
<evidence type="ECO:0000259" key="7">
    <source>
        <dbReference type="Pfam" id="PF02770"/>
    </source>
</evidence>
<dbReference type="Gene3D" id="1.20.140.10">
    <property type="entry name" value="Butyryl-CoA Dehydrogenase, subunit A, domain 3"/>
    <property type="match status" value="1"/>
</dbReference>
<dbReference type="Gene3D" id="1.10.540.10">
    <property type="entry name" value="Acyl-CoA dehydrogenase/oxidase, N-terminal domain"/>
    <property type="match status" value="1"/>
</dbReference>
<evidence type="ECO:0000313" key="10">
    <source>
        <dbReference type="EMBL" id="AXE20690.1"/>
    </source>
</evidence>
<dbReference type="Pfam" id="PF02770">
    <property type="entry name" value="Acyl-CoA_dh_M"/>
    <property type="match status" value="1"/>
</dbReference>
<name>A0A344TPW9_9BACT</name>
<evidence type="ECO:0000256" key="1">
    <source>
        <dbReference type="ARBA" id="ARBA00001974"/>
    </source>
</evidence>
<accession>A0A344TPW9</accession>
<feature type="domain" description="Acyl-CoA dehydrogenase/oxidase N-terminal" evidence="8">
    <location>
        <begin position="38"/>
        <end position="155"/>
    </location>
</feature>
<reference evidence="10 11" key="1">
    <citation type="submission" date="2018-07" db="EMBL/GenBank/DDBJ databases">
        <title>Genome sequencing of Runella.</title>
        <authorList>
            <person name="Baek M.-G."/>
            <person name="Yi H."/>
        </authorList>
    </citation>
    <scope>NUCLEOTIDE SEQUENCE [LARGE SCALE GENOMIC DNA]</scope>
    <source>
        <strain evidence="10 11">HYN0085</strain>
    </source>
</reference>
<proteinExistence type="inferred from homology"/>
<keyword evidence="4 5" id="KW-0274">FAD</keyword>
<dbReference type="Pfam" id="PF00441">
    <property type="entry name" value="Acyl-CoA_dh_1"/>
    <property type="match status" value="1"/>
</dbReference>
<evidence type="ECO:0000259" key="9">
    <source>
        <dbReference type="Pfam" id="PF12806"/>
    </source>
</evidence>
<keyword evidence="3 5" id="KW-0285">Flavoprotein</keyword>
<dbReference type="InterPro" id="IPR013786">
    <property type="entry name" value="AcylCoA_DH/ox_N"/>
</dbReference>
<dbReference type="Gene3D" id="2.40.110.10">
    <property type="entry name" value="Butyryl-CoA Dehydrogenase, subunit A, domain 2"/>
    <property type="match status" value="1"/>
</dbReference>
<feature type="domain" description="Acyl-CoA oxidase/dehydrogenase middle" evidence="7">
    <location>
        <begin position="161"/>
        <end position="267"/>
    </location>
</feature>
<evidence type="ECO:0000259" key="6">
    <source>
        <dbReference type="Pfam" id="PF00441"/>
    </source>
</evidence>
<protein>
    <submittedName>
        <fullName evidence="10">Acyl-CoA dehydrogenase</fullName>
    </submittedName>
</protein>
<dbReference type="InterPro" id="IPR009075">
    <property type="entry name" value="AcylCo_DH/oxidase_C"/>
</dbReference>
<dbReference type="KEGG" id="run:DR864_24620"/>
<dbReference type="InterPro" id="IPR009100">
    <property type="entry name" value="AcylCoA_DH/oxidase_NM_dom_sf"/>
</dbReference>
<dbReference type="AlphaFoldDB" id="A0A344TPW9"/>
<dbReference type="GO" id="GO:0016627">
    <property type="term" value="F:oxidoreductase activity, acting on the CH-CH group of donors"/>
    <property type="evidence" value="ECO:0007669"/>
    <property type="project" value="InterPro"/>
</dbReference>
<evidence type="ECO:0000256" key="3">
    <source>
        <dbReference type="ARBA" id="ARBA00022630"/>
    </source>
</evidence>
<gene>
    <name evidence="10" type="ORF">DR864_24620</name>
</gene>
<dbReference type="EMBL" id="CP030850">
    <property type="protein sequence ID" value="AXE20690.1"/>
    <property type="molecule type" value="Genomic_DNA"/>
</dbReference>
<dbReference type="RefSeq" id="WP_114069453.1">
    <property type="nucleotide sequence ID" value="NZ_CP030850.1"/>
</dbReference>
<organism evidence="10 11">
    <name type="scientific">Runella rosea</name>
    <dbReference type="NCBI Taxonomy" id="2259595"/>
    <lineage>
        <taxon>Bacteria</taxon>
        <taxon>Pseudomonadati</taxon>
        <taxon>Bacteroidota</taxon>
        <taxon>Cytophagia</taxon>
        <taxon>Cytophagales</taxon>
        <taxon>Spirosomataceae</taxon>
        <taxon>Runella</taxon>
    </lineage>
</organism>
<dbReference type="InterPro" id="IPR037069">
    <property type="entry name" value="AcylCoA_DH/ox_N_sf"/>
</dbReference>
<dbReference type="SUPFAM" id="SSF47203">
    <property type="entry name" value="Acyl-CoA dehydrogenase C-terminal domain-like"/>
    <property type="match status" value="1"/>
</dbReference>
<dbReference type="Pfam" id="PF12806">
    <property type="entry name" value="Acyl-CoA_dh_C"/>
    <property type="match status" value="1"/>
</dbReference>
<dbReference type="OrthoDB" id="9764422at2"/>
<dbReference type="PANTHER" id="PTHR42803:SF3">
    <property type="entry name" value="ACYL-COA DEHYDROGENASE-RELATED"/>
    <property type="match status" value="1"/>
</dbReference>
<dbReference type="SUPFAM" id="SSF56645">
    <property type="entry name" value="Acyl-CoA dehydrogenase NM domain-like"/>
    <property type="match status" value="1"/>
</dbReference>
<comment type="cofactor">
    <cofactor evidence="1 5">
        <name>FAD</name>
        <dbReference type="ChEBI" id="CHEBI:57692"/>
    </cofactor>
</comment>
<dbReference type="Pfam" id="PF02771">
    <property type="entry name" value="Acyl-CoA_dh_N"/>
    <property type="match status" value="1"/>
</dbReference>
<sequence length="599" mass="66465">MPSFFSKRDLHFNLYELLKVEQLTSYDYFQDHDRQSFDMVLDAAEQIANKMLHPLLTEMDRKEPQLMDGTIRVHEGMKAITKRFGEDGWINATFSYDEGGQQLPVTVQNAAAFIFQAANYSASVYPFLTTGAANLIRSFGSKELIEQYTPLMYSGRWQGTMALTEPNAGSSLSDISTAAEPTNEEGVYKITGQKIFISCGDHDACENIVHLLLAKIKGGPAGTKGISLFVVPKKRITENGLTLNGVTTAGVYHKMGYKGAPIAHLMFGSDETCLGYLVGEPHKGLNYMFQMMNEARVGVGMNATAIGTAAYYASLAYAKERPQGRPITAKDPTQPQTLIVHHADVKRMLLFQKSVVEGALSLLLQCGLWADLAHVSEEDTKERAELLLDLLTPVAKSYPSEMCCQTTSAAVQILGGAGYTTDFPVEQYYREARIHPIHEGTTGIHGLDLLGRKLTLHGGKGLQYLTEEIQETITQAKQSANPQLLDLATRLEAALERVQTVTTWLLNLSKQDKELFLADATLYLDFFGIVTIAWQWLKQAIQAQKGLITANSEENRNFYQGKLATANYFFDYELVKTSSLAVRLTSHTKGTVEMQPDWF</sequence>
<dbReference type="InterPro" id="IPR046373">
    <property type="entry name" value="Acyl-CoA_Oxase/DH_mid-dom_sf"/>
</dbReference>
<dbReference type="PANTHER" id="PTHR42803">
    <property type="entry name" value="ACYL-COA DEHYDROGENASE"/>
    <property type="match status" value="1"/>
</dbReference>
<keyword evidence="5" id="KW-0560">Oxidoreductase</keyword>